<dbReference type="PRINTS" id="PR00463">
    <property type="entry name" value="EP450I"/>
</dbReference>
<reference evidence="12" key="1">
    <citation type="journal article" date="2020" name="Nat. Commun.">
        <title>Large-scale genome sequencing of mycorrhizal fungi provides insights into the early evolution of symbiotic traits.</title>
        <authorList>
            <person name="Miyauchi S."/>
            <person name="Kiss E."/>
            <person name="Kuo A."/>
            <person name="Drula E."/>
            <person name="Kohler A."/>
            <person name="Sanchez-Garcia M."/>
            <person name="Morin E."/>
            <person name="Andreopoulos B."/>
            <person name="Barry K.W."/>
            <person name="Bonito G."/>
            <person name="Buee M."/>
            <person name="Carver A."/>
            <person name="Chen C."/>
            <person name="Cichocki N."/>
            <person name="Clum A."/>
            <person name="Culley D."/>
            <person name="Crous P.W."/>
            <person name="Fauchery L."/>
            <person name="Girlanda M."/>
            <person name="Hayes R.D."/>
            <person name="Keri Z."/>
            <person name="LaButti K."/>
            <person name="Lipzen A."/>
            <person name="Lombard V."/>
            <person name="Magnuson J."/>
            <person name="Maillard F."/>
            <person name="Murat C."/>
            <person name="Nolan M."/>
            <person name="Ohm R.A."/>
            <person name="Pangilinan J."/>
            <person name="Pereira M.F."/>
            <person name="Perotto S."/>
            <person name="Peter M."/>
            <person name="Pfister S."/>
            <person name="Riley R."/>
            <person name="Sitrit Y."/>
            <person name="Stielow J.B."/>
            <person name="Szollosi G."/>
            <person name="Zifcakova L."/>
            <person name="Stursova M."/>
            <person name="Spatafora J.W."/>
            <person name="Tedersoo L."/>
            <person name="Vaario L.M."/>
            <person name="Yamada A."/>
            <person name="Yan M."/>
            <person name="Wang P."/>
            <person name="Xu J."/>
            <person name="Bruns T."/>
            <person name="Baldrian P."/>
            <person name="Vilgalys R."/>
            <person name="Dunand C."/>
            <person name="Henrissat B."/>
            <person name="Grigoriev I.V."/>
            <person name="Hibbett D."/>
            <person name="Nagy L.G."/>
            <person name="Martin F.M."/>
        </authorList>
    </citation>
    <scope>NUCLEOTIDE SEQUENCE</scope>
    <source>
        <strain evidence="12">UP504</strain>
    </source>
</reference>
<keyword evidence="4 9" id="KW-0349">Heme</keyword>
<dbReference type="GO" id="GO:0016705">
    <property type="term" value="F:oxidoreductase activity, acting on paired donors, with incorporation or reduction of molecular oxygen"/>
    <property type="evidence" value="ECO:0007669"/>
    <property type="project" value="InterPro"/>
</dbReference>
<dbReference type="InterPro" id="IPR050121">
    <property type="entry name" value="Cytochrome_P450_monoxygenase"/>
</dbReference>
<evidence type="ECO:0000256" key="6">
    <source>
        <dbReference type="ARBA" id="ARBA00023002"/>
    </source>
</evidence>
<dbReference type="PROSITE" id="PS00086">
    <property type="entry name" value="CYTOCHROME_P450"/>
    <property type="match status" value="1"/>
</dbReference>
<comment type="similarity">
    <text evidence="3 10">Belongs to the cytochrome P450 family.</text>
</comment>
<evidence type="ECO:0000256" key="2">
    <source>
        <dbReference type="ARBA" id="ARBA00005179"/>
    </source>
</evidence>
<dbReference type="InterPro" id="IPR017972">
    <property type="entry name" value="Cyt_P450_CS"/>
</dbReference>
<dbReference type="InterPro" id="IPR002401">
    <property type="entry name" value="Cyt_P450_E_grp-I"/>
</dbReference>
<dbReference type="GO" id="GO:0020037">
    <property type="term" value="F:heme binding"/>
    <property type="evidence" value="ECO:0007669"/>
    <property type="project" value="InterPro"/>
</dbReference>
<dbReference type="PANTHER" id="PTHR24305">
    <property type="entry name" value="CYTOCHROME P450"/>
    <property type="match status" value="1"/>
</dbReference>
<dbReference type="CDD" id="cd11069">
    <property type="entry name" value="CYP_FUM15-like"/>
    <property type="match status" value="1"/>
</dbReference>
<evidence type="ECO:0000256" key="5">
    <source>
        <dbReference type="ARBA" id="ARBA00022723"/>
    </source>
</evidence>
<dbReference type="PANTHER" id="PTHR24305:SF166">
    <property type="entry name" value="CYTOCHROME P450 12A4, MITOCHONDRIAL-RELATED"/>
    <property type="match status" value="1"/>
</dbReference>
<comment type="cofactor">
    <cofactor evidence="1 9">
        <name>heme</name>
        <dbReference type="ChEBI" id="CHEBI:30413"/>
    </cofactor>
</comment>
<dbReference type="Gene3D" id="1.10.630.10">
    <property type="entry name" value="Cytochrome P450"/>
    <property type="match status" value="1"/>
</dbReference>
<proteinExistence type="inferred from homology"/>
<feature type="chain" id="PRO_5040231436" description="Cytochrome P450" evidence="11">
    <location>
        <begin position="28"/>
        <end position="558"/>
    </location>
</feature>
<keyword evidence="11" id="KW-0732">Signal</keyword>
<dbReference type="InterPro" id="IPR001128">
    <property type="entry name" value="Cyt_P450"/>
</dbReference>
<evidence type="ECO:0000256" key="1">
    <source>
        <dbReference type="ARBA" id="ARBA00001971"/>
    </source>
</evidence>
<name>A0A9P6BB16_9AGAM</name>
<sequence length="558" mass="63372">MAVPLQAFVAFCLVLFSWLFHEFVVKAIRSPLRDLPGPRSKGLFSGHMPYAMDPHWSPAAHDQWSKRFGLNMCIKGLNWFDNRLLTLDPRAVTYVLNQTTVYEKPPVSRRLLASLIGAGLLASEGSHHRRQRKVMNPAFSPANLRELTPVFFGKAYELREKWLSLMTDKSKGEHFDVTHWLGRATFDVIGIAGFGYQFNAIQEENEEVYMAYKTMFERTVNKGQDLMDVTYLYFPILATLFPNEHVRIKRRSQAIIYKAGKALVEKKKREFREGNTKSRDLLSLLVRSNMAADVDPSQRISDLDISNQINTFLFAGSDTTSLGLSWCLLFLAQKPEIQARLRTELDSLARQYEHSDDDGYATAEFFALIDKLPLLDNICRETLRFVPPVHSSIRVALKDDVIPISSQMRFEGKDAEAKLAHMKKSFPAGDGIRIAKGEFIHIAVEGFNLSKDVWGEDAHEFNPDRWDNLPDAARSAPGLYSNIMTFGAGPRSCIGMRFSMIEMKTFLFVFIRTFSFSDPPNVMRVNVILTRPFVKEAYNKGSQLPLLITPLHGPLSDS</sequence>
<dbReference type="AlphaFoldDB" id="A0A9P6BB16"/>
<dbReference type="GO" id="GO:0004497">
    <property type="term" value="F:monooxygenase activity"/>
    <property type="evidence" value="ECO:0007669"/>
    <property type="project" value="UniProtKB-KW"/>
</dbReference>
<keyword evidence="8 10" id="KW-0503">Monooxygenase</keyword>
<feature type="binding site" description="axial binding residue" evidence="9">
    <location>
        <position position="493"/>
    </location>
    <ligand>
        <name>heme</name>
        <dbReference type="ChEBI" id="CHEBI:30413"/>
    </ligand>
    <ligandPart>
        <name>Fe</name>
        <dbReference type="ChEBI" id="CHEBI:18248"/>
    </ligandPart>
</feature>
<keyword evidence="7 9" id="KW-0408">Iron</keyword>
<feature type="signal peptide" evidence="11">
    <location>
        <begin position="1"/>
        <end position="27"/>
    </location>
</feature>
<dbReference type="InterPro" id="IPR036396">
    <property type="entry name" value="Cyt_P450_sf"/>
</dbReference>
<comment type="caution">
    <text evidence="12">The sequence shown here is derived from an EMBL/GenBank/DDBJ whole genome shotgun (WGS) entry which is preliminary data.</text>
</comment>
<dbReference type="GO" id="GO:0005506">
    <property type="term" value="F:iron ion binding"/>
    <property type="evidence" value="ECO:0007669"/>
    <property type="project" value="InterPro"/>
</dbReference>
<evidence type="ECO:0000256" key="7">
    <source>
        <dbReference type="ARBA" id="ARBA00023004"/>
    </source>
</evidence>
<gene>
    <name evidence="12" type="ORF">BS47DRAFT_1335116</name>
</gene>
<organism evidence="12 13">
    <name type="scientific">Hydnum rufescens UP504</name>
    <dbReference type="NCBI Taxonomy" id="1448309"/>
    <lineage>
        <taxon>Eukaryota</taxon>
        <taxon>Fungi</taxon>
        <taxon>Dikarya</taxon>
        <taxon>Basidiomycota</taxon>
        <taxon>Agaricomycotina</taxon>
        <taxon>Agaricomycetes</taxon>
        <taxon>Cantharellales</taxon>
        <taxon>Hydnaceae</taxon>
        <taxon>Hydnum</taxon>
    </lineage>
</organism>
<protein>
    <recommendedName>
        <fullName evidence="14">Cytochrome P450</fullName>
    </recommendedName>
</protein>
<evidence type="ECO:0000256" key="11">
    <source>
        <dbReference type="SAM" id="SignalP"/>
    </source>
</evidence>
<evidence type="ECO:0000256" key="10">
    <source>
        <dbReference type="RuleBase" id="RU000461"/>
    </source>
</evidence>
<dbReference type="Proteomes" id="UP000886523">
    <property type="component" value="Unassembled WGS sequence"/>
</dbReference>
<dbReference type="EMBL" id="MU128909">
    <property type="protein sequence ID" value="KAF9521013.1"/>
    <property type="molecule type" value="Genomic_DNA"/>
</dbReference>
<evidence type="ECO:0000256" key="9">
    <source>
        <dbReference type="PIRSR" id="PIRSR602401-1"/>
    </source>
</evidence>
<evidence type="ECO:0000256" key="4">
    <source>
        <dbReference type="ARBA" id="ARBA00022617"/>
    </source>
</evidence>
<accession>A0A9P6BB16</accession>
<dbReference type="Pfam" id="PF00067">
    <property type="entry name" value="p450"/>
    <property type="match status" value="2"/>
</dbReference>
<dbReference type="PRINTS" id="PR00385">
    <property type="entry name" value="P450"/>
</dbReference>
<evidence type="ECO:0000256" key="8">
    <source>
        <dbReference type="ARBA" id="ARBA00023033"/>
    </source>
</evidence>
<evidence type="ECO:0000313" key="12">
    <source>
        <dbReference type="EMBL" id="KAF9521013.1"/>
    </source>
</evidence>
<evidence type="ECO:0000256" key="3">
    <source>
        <dbReference type="ARBA" id="ARBA00010617"/>
    </source>
</evidence>
<dbReference type="SUPFAM" id="SSF48264">
    <property type="entry name" value="Cytochrome P450"/>
    <property type="match status" value="1"/>
</dbReference>
<comment type="pathway">
    <text evidence="2">Secondary metabolite biosynthesis.</text>
</comment>
<keyword evidence="6 10" id="KW-0560">Oxidoreductase</keyword>
<evidence type="ECO:0000313" key="13">
    <source>
        <dbReference type="Proteomes" id="UP000886523"/>
    </source>
</evidence>
<dbReference type="OrthoDB" id="1470350at2759"/>
<evidence type="ECO:0008006" key="14">
    <source>
        <dbReference type="Google" id="ProtNLM"/>
    </source>
</evidence>
<keyword evidence="5 9" id="KW-0479">Metal-binding</keyword>
<keyword evidence="13" id="KW-1185">Reference proteome</keyword>